<evidence type="ECO:0000256" key="1">
    <source>
        <dbReference type="ARBA" id="ARBA00004609"/>
    </source>
</evidence>
<keyword evidence="2" id="KW-0325">Glycoprotein</keyword>
<sequence length="150" mass="16542">MANKPILSLPIFTLFVLFPFLYSGGSLKMANGQKTWCIANPLSSGSVLAANIEYACSQLDCRLIQPNGPCFEPDTQLHHASFVMNLYYQANGRHLAHCDFRNSGLVSLTDPSYGNCTFHSGTWRSSRARTIGNLRQQRVNSLTSLAELGI</sequence>
<dbReference type="GO" id="GO:0098552">
    <property type="term" value="C:side of membrane"/>
    <property type="evidence" value="ECO:0007669"/>
    <property type="project" value="UniProtKB-KW"/>
</dbReference>
<keyword evidence="2" id="KW-0449">Lipoprotein</keyword>
<feature type="signal peptide" evidence="4">
    <location>
        <begin position="1"/>
        <end position="23"/>
    </location>
</feature>
<dbReference type="KEGG" id="dzi:111278457"/>
<dbReference type="GO" id="GO:0005886">
    <property type="term" value="C:plasma membrane"/>
    <property type="evidence" value="ECO:0007669"/>
    <property type="project" value="UniProtKB-SubCell"/>
</dbReference>
<evidence type="ECO:0000256" key="3">
    <source>
        <dbReference type="ARBA" id="ARBA00022729"/>
    </source>
</evidence>
<dbReference type="Proteomes" id="UP000515121">
    <property type="component" value="Unplaced"/>
</dbReference>
<evidence type="ECO:0000313" key="7">
    <source>
        <dbReference type="RefSeq" id="XP_022720817.1"/>
    </source>
</evidence>
<dbReference type="Pfam" id="PF07983">
    <property type="entry name" value="X8"/>
    <property type="match status" value="1"/>
</dbReference>
<dbReference type="Gene3D" id="1.20.58.1040">
    <property type="match status" value="1"/>
</dbReference>
<name>A0A6P5WZ53_DURZI</name>
<keyword evidence="3 4" id="KW-0732">Signal</keyword>
<evidence type="ECO:0000256" key="4">
    <source>
        <dbReference type="SAM" id="SignalP"/>
    </source>
</evidence>
<organism evidence="6 7">
    <name type="scientific">Durio zibethinus</name>
    <name type="common">Durian</name>
    <dbReference type="NCBI Taxonomy" id="66656"/>
    <lineage>
        <taxon>Eukaryota</taxon>
        <taxon>Viridiplantae</taxon>
        <taxon>Streptophyta</taxon>
        <taxon>Embryophyta</taxon>
        <taxon>Tracheophyta</taxon>
        <taxon>Spermatophyta</taxon>
        <taxon>Magnoliopsida</taxon>
        <taxon>eudicotyledons</taxon>
        <taxon>Gunneridae</taxon>
        <taxon>Pentapetalae</taxon>
        <taxon>rosids</taxon>
        <taxon>malvids</taxon>
        <taxon>Malvales</taxon>
        <taxon>Malvaceae</taxon>
        <taxon>Helicteroideae</taxon>
        <taxon>Durio</taxon>
    </lineage>
</organism>
<dbReference type="SMART" id="SM00768">
    <property type="entry name" value="X8"/>
    <property type="match status" value="1"/>
</dbReference>
<proteinExistence type="predicted"/>
<feature type="chain" id="PRO_5027992182" evidence="4">
    <location>
        <begin position="24"/>
        <end position="150"/>
    </location>
</feature>
<keyword evidence="6" id="KW-1185">Reference proteome</keyword>
<gene>
    <name evidence="7" type="primary">LOC111278457</name>
</gene>
<dbReference type="GeneID" id="111278457"/>
<comment type="subcellular location">
    <subcellularLocation>
        <location evidence="1">Cell membrane</location>
        <topology evidence="1">Lipid-anchor</topology>
        <topology evidence="1">GPI-anchor</topology>
    </subcellularLocation>
</comment>
<accession>A0A6P5WZ53</accession>
<keyword evidence="2" id="KW-0336">GPI-anchor</keyword>
<reference evidence="7" key="1">
    <citation type="submission" date="2025-08" db="UniProtKB">
        <authorList>
            <consortium name="RefSeq"/>
        </authorList>
    </citation>
    <scope>IDENTIFICATION</scope>
    <source>
        <tissue evidence="7">Fruit stalk</tissue>
    </source>
</reference>
<feature type="domain" description="X8" evidence="5">
    <location>
        <begin position="35"/>
        <end position="118"/>
    </location>
</feature>
<dbReference type="PANTHER" id="PTHR31044:SF101">
    <property type="entry name" value="X8 DOMAIN-CONTAINING PROTEIN"/>
    <property type="match status" value="1"/>
</dbReference>
<dbReference type="GO" id="GO:0009506">
    <property type="term" value="C:plasmodesma"/>
    <property type="evidence" value="ECO:0007669"/>
    <property type="project" value="UniProtKB-ARBA"/>
</dbReference>
<dbReference type="OrthoDB" id="1928574at2759"/>
<evidence type="ECO:0000313" key="6">
    <source>
        <dbReference type="Proteomes" id="UP000515121"/>
    </source>
</evidence>
<keyword evidence="2" id="KW-0472">Membrane</keyword>
<dbReference type="AlphaFoldDB" id="A0A6P5WZ53"/>
<dbReference type="InterPro" id="IPR012946">
    <property type="entry name" value="X8"/>
</dbReference>
<dbReference type="PANTHER" id="PTHR31044">
    <property type="entry name" value="BETA-1,3 GLUCANASE"/>
    <property type="match status" value="1"/>
</dbReference>
<dbReference type="RefSeq" id="XP_022720817.1">
    <property type="nucleotide sequence ID" value="XM_022865082.1"/>
</dbReference>
<evidence type="ECO:0000256" key="2">
    <source>
        <dbReference type="ARBA" id="ARBA00022622"/>
    </source>
</evidence>
<protein>
    <submittedName>
        <fullName evidence="7">Major pollen allergen Ole e 10-like</fullName>
    </submittedName>
</protein>
<evidence type="ECO:0000259" key="5">
    <source>
        <dbReference type="SMART" id="SM00768"/>
    </source>
</evidence>
<dbReference type="InterPro" id="IPR044788">
    <property type="entry name" value="X8_dom_prot"/>
</dbReference>